<accession>A0A7S0RCV3</accession>
<dbReference type="GO" id="GO:0006888">
    <property type="term" value="P:endoplasmic reticulum to Golgi vesicle-mediated transport"/>
    <property type="evidence" value="ECO:0007669"/>
    <property type="project" value="TreeGrafter"/>
</dbReference>
<evidence type="ECO:0000259" key="2">
    <source>
        <dbReference type="Pfam" id="PF05050"/>
    </source>
</evidence>
<proteinExistence type="predicted"/>
<dbReference type="Gene3D" id="3.40.50.150">
    <property type="entry name" value="Vaccinia Virus protein VP39"/>
    <property type="match status" value="1"/>
</dbReference>
<dbReference type="SUPFAM" id="SSF53335">
    <property type="entry name" value="S-adenosyl-L-methionine-dependent methyltransferases"/>
    <property type="match status" value="1"/>
</dbReference>
<feature type="domain" description="Methyltransferase FkbM" evidence="2">
    <location>
        <begin position="146"/>
        <end position="297"/>
    </location>
</feature>
<dbReference type="PANTHER" id="PTHR34009:SF2">
    <property type="entry name" value="PROTEIN STAR"/>
    <property type="match status" value="1"/>
</dbReference>
<reference evidence="3" key="1">
    <citation type="submission" date="2021-01" db="EMBL/GenBank/DDBJ databases">
        <authorList>
            <person name="Corre E."/>
            <person name="Pelletier E."/>
            <person name="Niang G."/>
            <person name="Scheremetjew M."/>
            <person name="Finn R."/>
            <person name="Kale V."/>
            <person name="Holt S."/>
            <person name="Cochrane G."/>
            <person name="Meng A."/>
            <person name="Brown T."/>
            <person name="Cohen L."/>
        </authorList>
    </citation>
    <scope>NUCLEOTIDE SEQUENCE</scope>
    <source>
        <strain evidence="3">CCMP722</strain>
    </source>
</reference>
<dbReference type="EMBL" id="HBFA01023314">
    <property type="protein sequence ID" value="CAD8673626.1"/>
    <property type="molecule type" value="Transcribed_RNA"/>
</dbReference>
<dbReference type="InterPro" id="IPR053202">
    <property type="entry name" value="EGF_Rcpt_Signaling_Reg"/>
</dbReference>
<dbReference type="AlphaFoldDB" id="A0A7S0RCV3"/>
<feature type="region of interest" description="Disordered" evidence="1">
    <location>
        <begin position="40"/>
        <end position="99"/>
    </location>
</feature>
<dbReference type="Pfam" id="PF05050">
    <property type="entry name" value="Methyltransf_21"/>
    <property type="match status" value="1"/>
</dbReference>
<dbReference type="NCBIfam" id="TIGR01444">
    <property type="entry name" value="fkbM_fam"/>
    <property type="match status" value="1"/>
</dbReference>
<dbReference type="InterPro" id="IPR029063">
    <property type="entry name" value="SAM-dependent_MTases_sf"/>
</dbReference>
<dbReference type="GO" id="GO:0005789">
    <property type="term" value="C:endoplasmic reticulum membrane"/>
    <property type="evidence" value="ECO:0007669"/>
    <property type="project" value="TreeGrafter"/>
</dbReference>
<organism evidence="3">
    <name type="scientific">Pyramimonas obovata</name>
    <dbReference type="NCBI Taxonomy" id="1411642"/>
    <lineage>
        <taxon>Eukaryota</taxon>
        <taxon>Viridiplantae</taxon>
        <taxon>Chlorophyta</taxon>
        <taxon>Pyramimonadophyceae</taxon>
        <taxon>Pyramimonadales</taxon>
        <taxon>Pyramimonadaceae</taxon>
        <taxon>Pyramimonas</taxon>
        <taxon>Pyramimonas incertae sedis</taxon>
    </lineage>
</organism>
<name>A0A7S0RCV3_9CHLO</name>
<evidence type="ECO:0000313" key="3">
    <source>
        <dbReference type="EMBL" id="CAD8673626.1"/>
    </source>
</evidence>
<dbReference type="GO" id="GO:0005886">
    <property type="term" value="C:plasma membrane"/>
    <property type="evidence" value="ECO:0007669"/>
    <property type="project" value="TreeGrafter"/>
</dbReference>
<dbReference type="InterPro" id="IPR006342">
    <property type="entry name" value="FkbM_mtfrase"/>
</dbReference>
<gene>
    <name evidence="3" type="ORF">POBO1169_LOCUS11869</name>
</gene>
<dbReference type="GO" id="GO:0016197">
    <property type="term" value="P:endosomal transport"/>
    <property type="evidence" value="ECO:0007669"/>
    <property type="project" value="TreeGrafter"/>
</dbReference>
<sequence>MPASRLRNANSFRLVRTGVLCLIFIAAVYYALGAWGTKPNSGQMDSTEPHVQQDDGRVPTGLDNGGVGEMDGDRKEQAHHEEDAVVGHDDAASDEGVPASKYNVYAETKRAGCVPGSISSDQQGAGADINKHLFRDEPFGVFVEFGAGDGLFMSNSHPYEEELCWSGLCIEPTTEFEKLQRNRPKCAKVKSAICDRDGPRTFHDITENGLWTGWSGFGDTFEPTTWRHINNNVARGNWRVKEIEVQCVKLQNLLSSKGVPKVDYLAIDVQGAEYEVLRTIDFKSVTVDVLQVESMAQEGGLKIESLMVGNGFVKVAQVGEDSIYVRKGPDGKPVREWIE</sequence>
<dbReference type="GO" id="GO:0005794">
    <property type="term" value="C:Golgi apparatus"/>
    <property type="evidence" value="ECO:0007669"/>
    <property type="project" value="TreeGrafter"/>
</dbReference>
<dbReference type="GO" id="GO:0031902">
    <property type="term" value="C:late endosome membrane"/>
    <property type="evidence" value="ECO:0007669"/>
    <property type="project" value="TreeGrafter"/>
</dbReference>
<protein>
    <recommendedName>
        <fullName evidence="2">Methyltransferase FkbM domain-containing protein</fullName>
    </recommendedName>
</protein>
<feature type="compositionally biased region" description="Basic and acidic residues" evidence="1">
    <location>
        <begin position="47"/>
        <end position="57"/>
    </location>
</feature>
<dbReference type="PANTHER" id="PTHR34009">
    <property type="entry name" value="PROTEIN STAR"/>
    <property type="match status" value="1"/>
</dbReference>
<feature type="compositionally biased region" description="Basic and acidic residues" evidence="1">
    <location>
        <begin position="71"/>
        <end position="91"/>
    </location>
</feature>
<evidence type="ECO:0000256" key="1">
    <source>
        <dbReference type="SAM" id="MobiDB-lite"/>
    </source>
</evidence>